<dbReference type="Gene3D" id="1.20.1280.50">
    <property type="match status" value="1"/>
</dbReference>
<dbReference type="STRING" id="933852.A0A0C2W9W7"/>
<protein>
    <recommendedName>
        <fullName evidence="4">F-box domain-containing protein</fullName>
    </recommendedName>
</protein>
<accession>A0A0C2W9W7</accession>
<reference evidence="2 3" key="1">
    <citation type="submission" date="2014-04" db="EMBL/GenBank/DDBJ databases">
        <authorList>
            <consortium name="DOE Joint Genome Institute"/>
            <person name="Kuo A."/>
            <person name="Zuccaro A."/>
            <person name="Kohler A."/>
            <person name="Nagy L.G."/>
            <person name="Floudas D."/>
            <person name="Copeland A."/>
            <person name="Barry K.W."/>
            <person name="Cichocki N."/>
            <person name="Veneault-Fourrey C."/>
            <person name="LaButti K."/>
            <person name="Lindquist E.A."/>
            <person name="Lipzen A."/>
            <person name="Lundell T."/>
            <person name="Morin E."/>
            <person name="Murat C."/>
            <person name="Sun H."/>
            <person name="Tunlid A."/>
            <person name="Henrissat B."/>
            <person name="Grigoriev I.V."/>
            <person name="Hibbett D.S."/>
            <person name="Martin F."/>
            <person name="Nordberg H.P."/>
            <person name="Cantor M.N."/>
            <person name="Hua S.X."/>
        </authorList>
    </citation>
    <scope>NUCLEOTIDE SEQUENCE [LARGE SCALE GENOMIC DNA]</scope>
    <source>
        <strain evidence="2 3">MAFF 305830</strain>
    </source>
</reference>
<keyword evidence="3" id="KW-1185">Reference proteome</keyword>
<evidence type="ECO:0000313" key="3">
    <source>
        <dbReference type="Proteomes" id="UP000054097"/>
    </source>
</evidence>
<feature type="coiled-coil region" evidence="1">
    <location>
        <begin position="15"/>
        <end position="84"/>
    </location>
</feature>
<sequence>MSQTSSWEDANRLMLDRSIRAVEEMKEMIRDYEVQDTGLSEREASLRNQLKEVEFRRKQLSDTLEETRTSLERMESTVNRLKCVLSPMRRLPSDILLRIFHHFILQSQEYMQEKFEKWKIIETYPNPVILSSVCSHWRDVVKQNAKLWDSILVRIPTIISTEEEGEKKGEGHLNSIRHWMTFGLQERQSLFIDEYKPKVKDKMYAALQSESPLWKAITIAIINEDPFVPWDIGKLRADDVLIYLNQSAPWMNSVTELLRYATNLTLTGILPPWGDTPWASLRSLKILPYACDEPANPLNFGEGELRSILNAAIHLQTLELSFALPDETVESSDVQNQEKVEHQALKSLSIHMHHIQANGHLFGARIVGPCFENLIVLSSSRARLDSAPFIIETWQNFTSVEFHEIKDHEVPTVVEFLRRLPNVTNMEVRGKNIDALINLFNVFYAHVPPKYATIPVPKLTKFIMDATDIRGKTLISFLEKRITQREGGFDWISAMTEVKLYDADYVTPGEWARVNDLLQFGRLNSSSNQTGIISGQ</sequence>
<evidence type="ECO:0000313" key="2">
    <source>
        <dbReference type="EMBL" id="KIM23213.1"/>
    </source>
</evidence>
<reference evidence="3" key="2">
    <citation type="submission" date="2015-01" db="EMBL/GenBank/DDBJ databases">
        <title>Evolutionary Origins and Diversification of the Mycorrhizal Mutualists.</title>
        <authorList>
            <consortium name="DOE Joint Genome Institute"/>
            <consortium name="Mycorrhizal Genomics Consortium"/>
            <person name="Kohler A."/>
            <person name="Kuo A."/>
            <person name="Nagy L.G."/>
            <person name="Floudas D."/>
            <person name="Copeland A."/>
            <person name="Barry K.W."/>
            <person name="Cichocki N."/>
            <person name="Veneault-Fourrey C."/>
            <person name="LaButti K."/>
            <person name="Lindquist E.A."/>
            <person name="Lipzen A."/>
            <person name="Lundell T."/>
            <person name="Morin E."/>
            <person name="Murat C."/>
            <person name="Riley R."/>
            <person name="Ohm R."/>
            <person name="Sun H."/>
            <person name="Tunlid A."/>
            <person name="Henrissat B."/>
            <person name="Grigoriev I.V."/>
            <person name="Hibbett D.S."/>
            <person name="Martin F."/>
        </authorList>
    </citation>
    <scope>NUCLEOTIDE SEQUENCE [LARGE SCALE GENOMIC DNA]</scope>
    <source>
        <strain evidence="3">MAFF 305830</strain>
    </source>
</reference>
<proteinExistence type="predicted"/>
<gene>
    <name evidence="2" type="ORF">M408DRAFT_28120</name>
</gene>
<evidence type="ECO:0000256" key="1">
    <source>
        <dbReference type="SAM" id="Coils"/>
    </source>
</evidence>
<keyword evidence="1" id="KW-0175">Coiled coil</keyword>
<dbReference type="Proteomes" id="UP000054097">
    <property type="component" value="Unassembled WGS sequence"/>
</dbReference>
<dbReference type="EMBL" id="KN824341">
    <property type="protein sequence ID" value="KIM23213.1"/>
    <property type="molecule type" value="Genomic_DNA"/>
</dbReference>
<name>A0A0C2W9W7_SERVB</name>
<organism evidence="2 3">
    <name type="scientific">Serendipita vermifera MAFF 305830</name>
    <dbReference type="NCBI Taxonomy" id="933852"/>
    <lineage>
        <taxon>Eukaryota</taxon>
        <taxon>Fungi</taxon>
        <taxon>Dikarya</taxon>
        <taxon>Basidiomycota</taxon>
        <taxon>Agaricomycotina</taxon>
        <taxon>Agaricomycetes</taxon>
        <taxon>Sebacinales</taxon>
        <taxon>Serendipitaceae</taxon>
        <taxon>Serendipita</taxon>
    </lineage>
</organism>
<dbReference type="AlphaFoldDB" id="A0A0C2W9W7"/>
<dbReference type="OrthoDB" id="3365698at2759"/>
<evidence type="ECO:0008006" key="4">
    <source>
        <dbReference type="Google" id="ProtNLM"/>
    </source>
</evidence>
<dbReference type="HOGENOM" id="CLU_523941_0_0_1"/>